<gene>
    <name evidence="13" type="ORF">SAMN05421830_11448</name>
</gene>
<dbReference type="AlphaFoldDB" id="A0A8G2C5E0"/>
<dbReference type="CDD" id="cd01948">
    <property type="entry name" value="EAL"/>
    <property type="match status" value="1"/>
</dbReference>
<feature type="transmembrane region" description="Helical" evidence="8">
    <location>
        <begin position="6"/>
        <end position="26"/>
    </location>
</feature>
<feature type="transmembrane region" description="Helical" evidence="8">
    <location>
        <begin position="229"/>
        <end position="253"/>
    </location>
</feature>
<dbReference type="Pfam" id="PF08447">
    <property type="entry name" value="PAS_3"/>
    <property type="match status" value="1"/>
</dbReference>
<evidence type="ECO:0000259" key="10">
    <source>
        <dbReference type="PROSITE" id="PS50113"/>
    </source>
</evidence>
<protein>
    <submittedName>
        <fullName evidence="13">Ammonium transporter, Amt family</fullName>
    </submittedName>
</protein>
<dbReference type="PROSITE" id="PS50112">
    <property type="entry name" value="PAS"/>
    <property type="match status" value="2"/>
</dbReference>
<organism evidence="13 14">
    <name type="scientific">Desulfomicrobium norvegicum (strain DSM 1741 / NCIMB 8310)</name>
    <name type="common">Desulfovibrio baculatus (strain Norway 4)</name>
    <name type="synonym">Desulfovibrio desulfuricans (strain Norway 4)</name>
    <dbReference type="NCBI Taxonomy" id="52561"/>
    <lineage>
        <taxon>Bacteria</taxon>
        <taxon>Pseudomonadati</taxon>
        <taxon>Thermodesulfobacteriota</taxon>
        <taxon>Desulfovibrionia</taxon>
        <taxon>Desulfovibrionales</taxon>
        <taxon>Desulfomicrobiaceae</taxon>
        <taxon>Desulfomicrobium</taxon>
    </lineage>
</organism>
<feature type="transmembrane region" description="Helical" evidence="8">
    <location>
        <begin position="316"/>
        <end position="334"/>
    </location>
</feature>
<dbReference type="InterPro" id="IPR018047">
    <property type="entry name" value="Ammonium_transpt_CS"/>
</dbReference>
<feature type="transmembrane region" description="Helical" evidence="8">
    <location>
        <begin position="200"/>
        <end position="217"/>
    </location>
</feature>
<evidence type="ECO:0000256" key="6">
    <source>
        <dbReference type="ARBA" id="ARBA00023136"/>
    </source>
</evidence>
<feature type="domain" description="EAL" evidence="11">
    <location>
        <begin position="1001"/>
        <end position="1258"/>
    </location>
</feature>
<feature type="transmembrane region" description="Helical" evidence="8">
    <location>
        <begin position="116"/>
        <end position="138"/>
    </location>
</feature>
<reference evidence="13 14" key="1">
    <citation type="submission" date="2016-10" db="EMBL/GenBank/DDBJ databases">
        <authorList>
            <person name="Varghese N."/>
            <person name="Submissions S."/>
        </authorList>
    </citation>
    <scope>NUCLEOTIDE SEQUENCE [LARGE SCALE GENOMIC DNA]</scope>
    <source>
        <strain evidence="13 14">DSM 1741</strain>
    </source>
</reference>
<feature type="domain" description="PAC" evidence="10">
    <location>
        <begin position="524"/>
        <end position="574"/>
    </location>
</feature>
<feature type="transmembrane region" description="Helical" evidence="8">
    <location>
        <begin position="260"/>
        <end position="278"/>
    </location>
</feature>
<dbReference type="InterPro" id="IPR001610">
    <property type="entry name" value="PAC"/>
</dbReference>
<name>A0A8G2C5E0_DESNO</name>
<keyword evidence="4 8" id="KW-0812">Transmembrane</keyword>
<dbReference type="Proteomes" id="UP000199581">
    <property type="component" value="Unassembled WGS sequence"/>
</dbReference>
<dbReference type="EMBL" id="FOTO01000014">
    <property type="protein sequence ID" value="SFM10189.1"/>
    <property type="molecule type" value="Genomic_DNA"/>
</dbReference>
<dbReference type="InterPro" id="IPR052155">
    <property type="entry name" value="Biofilm_reg_signaling"/>
</dbReference>
<comment type="caution">
    <text evidence="13">The sequence shown here is derived from an EMBL/GenBank/DDBJ whole genome shotgun (WGS) entry which is preliminary data.</text>
</comment>
<comment type="subcellular location">
    <subcellularLocation>
        <location evidence="1">Membrane</location>
        <topology evidence="1">Multi-pass membrane protein</topology>
    </subcellularLocation>
</comment>
<feature type="domain" description="GGDEF" evidence="12">
    <location>
        <begin position="860"/>
        <end position="993"/>
    </location>
</feature>
<dbReference type="SUPFAM" id="SSF141868">
    <property type="entry name" value="EAL domain-like"/>
    <property type="match status" value="1"/>
</dbReference>
<dbReference type="SMART" id="SM00086">
    <property type="entry name" value="PAC"/>
    <property type="match status" value="3"/>
</dbReference>
<evidence type="ECO:0000256" key="1">
    <source>
        <dbReference type="ARBA" id="ARBA00004141"/>
    </source>
</evidence>
<dbReference type="Gene3D" id="3.30.70.270">
    <property type="match status" value="1"/>
</dbReference>
<feature type="domain" description="PAC" evidence="10">
    <location>
        <begin position="650"/>
        <end position="702"/>
    </location>
</feature>
<dbReference type="InterPro" id="IPR001633">
    <property type="entry name" value="EAL_dom"/>
</dbReference>
<sequence>MEKIDLLWILISASLVFLMQPGFMCLESGLTRSKNSINVAIKNFADFVLSAAVFWVLGFGLMFGHLSWDLFHVPDFSPATKDSSGFSAAFFFFQIMFCGTATTIFSGAVAERMRFVSYLIVALIFSVLVYPLYGHLAWNGLDAGQLTGWLGERGFVDFAGSMVVHGVGGWLALAALIVIGPRKGRFPKDAPPREINAGNLPLTVLGAFLIWLGWFGFNGGSTLALDTTVPGIIVNTVLAGVAGGTSNLLLGWLTSRTPKITYLVNGVLGGLVAVTASCHAVDNFAATCIGLVAGAVCLGCETLLTRLHIDDAVGAVPVHLGCGIWGILAVAVFGDPTALGTGLSMPDQLWIQCVGIFIAFVVAFALPLALLRFIDPIFPLRVAPEDEETGLNVSEHGARTDIHDLFEMLDRQAATRDFSLRAPEEPFTEVGHIAHRYNHVLDALNDAVSKTEAIVKSAADAIIVFTTDTLRIISANPGASLIFGYSGVNLEQMSIPDLVPVQNRSGSADDSSESALSHALRSRNQVEITGRRADGSPVTLEAVVTQSSGRQGDFFIGTFRDISERKRYENELRKAEENFRGIFENAVEGIFRTTTQGRYLQVNPALAKIYGFESPAELMRHYDDISRQLYVEAGRREEFIRTLEETEAIFDFESAIRRKDGSIIWISENARAVKDATGHVICYEGTVMDITQRRAMQQALDRQMALFGQLFEDSPLAIALVDTVGRIVEVNGGFENLFGYRRSEIMGKDNRIFIVPEEQLSEVNSVRQRILEGETVQRESLRRTRRGEVIPVNILGHPVRIGGEITNIFWIYQDISERKEFERQITHQAFHDSLTGLPNRSLFRERLGRAVERTKRRPDYHFAAMLIDLNKFKWVNDSLGHQAGDALLVEIASRLNSCVRRVDTVARLGGDEFAVLLEEFLTNKEVIAVANRIQSEVRRPFLWNGKEIVSGASVGIVLQTRDYGRAEDILRDADIAMYKAKERGRGHLVFHNRMRQEVLEVINMENELRRAIEENDLELHYQPIIDVEEGKLEGFEALVRWRHLERGMIMPDRFIPLAEESGLIVPLGQWVINAACRQLKAWDDGSGSADYGLTMSVNLSCKQFAQHTLVEMISRALRENDIAAPRLKLEITESAIILDPSAAAEKMRRLKELGVLLAVDDFGTGYSSLSYLRQFPMDILKIDRSFISGTDTPKENAEIVRSIVDMAHSLGLRVTAEGVETQEQLDRLQSINCDRAQGYMFSKPMIPGDAGEMIRAAILEEGSN</sequence>
<feature type="transmembrane region" description="Helical" evidence="8">
    <location>
        <begin position="158"/>
        <end position="179"/>
    </location>
</feature>
<dbReference type="SMART" id="SM00052">
    <property type="entry name" value="EAL"/>
    <property type="match status" value="1"/>
</dbReference>
<feature type="transmembrane region" description="Helical" evidence="8">
    <location>
        <begin position="47"/>
        <end position="68"/>
    </location>
</feature>
<dbReference type="InterPro" id="IPR013767">
    <property type="entry name" value="PAS_fold"/>
</dbReference>
<dbReference type="InterPro" id="IPR043128">
    <property type="entry name" value="Rev_trsase/Diguanyl_cyclase"/>
</dbReference>
<dbReference type="Gene3D" id="3.30.450.20">
    <property type="entry name" value="PAS domain"/>
    <property type="match status" value="3"/>
</dbReference>
<dbReference type="SMART" id="SM00267">
    <property type="entry name" value="GGDEF"/>
    <property type="match status" value="1"/>
</dbReference>
<dbReference type="InterPro" id="IPR029020">
    <property type="entry name" value="Ammonium/urea_transptr"/>
</dbReference>
<evidence type="ECO:0000256" key="2">
    <source>
        <dbReference type="ARBA" id="ARBA00005887"/>
    </source>
</evidence>
<dbReference type="InterPro" id="IPR035919">
    <property type="entry name" value="EAL_sf"/>
</dbReference>
<evidence type="ECO:0000259" key="12">
    <source>
        <dbReference type="PROSITE" id="PS50887"/>
    </source>
</evidence>
<dbReference type="Pfam" id="PF00909">
    <property type="entry name" value="Ammonium_transp"/>
    <property type="match status" value="1"/>
</dbReference>
<accession>A0A8G2C5E0</accession>
<dbReference type="InterPro" id="IPR035965">
    <property type="entry name" value="PAS-like_dom_sf"/>
</dbReference>
<dbReference type="SMART" id="SM00091">
    <property type="entry name" value="PAS"/>
    <property type="match status" value="3"/>
</dbReference>
<dbReference type="PROSITE" id="PS01219">
    <property type="entry name" value="AMMONIUM_TRANSP"/>
    <property type="match status" value="1"/>
</dbReference>
<evidence type="ECO:0000259" key="11">
    <source>
        <dbReference type="PROSITE" id="PS50883"/>
    </source>
</evidence>
<dbReference type="Pfam" id="PF00563">
    <property type="entry name" value="EAL"/>
    <property type="match status" value="1"/>
</dbReference>
<dbReference type="PROSITE" id="PS50113">
    <property type="entry name" value="PAC"/>
    <property type="match status" value="2"/>
</dbReference>
<dbReference type="GO" id="GO:0016020">
    <property type="term" value="C:membrane"/>
    <property type="evidence" value="ECO:0007669"/>
    <property type="project" value="UniProtKB-SubCell"/>
</dbReference>
<dbReference type="InterPro" id="IPR000700">
    <property type="entry name" value="PAS-assoc_C"/>
</dbReference>
<evidence type="ECO:0000256" key="5">
    <source>
        <dbReference type="ARBA" id="ARBA00022989"/>
    </source>
</evidence>
<dbReference type="Pfam" id="PF00989">
    <property type="entry name" value="PAS"/>
    <property type="match status" value="1"/>
</dbReference>
<evidence type="ECO:0000259" key="9">
    <source>
        <dbReference type="PROSITE" id="PS50112"/>
    </source>
</evidence>
<dbReference type="NCBIfam" id="TIGR00254">
    <property type="entry name" value="GGDEF"/>
    <property type="match status" value="1"/>
</dbReference>
<dbReference type="PANTHER" id="PTHR44757">
    <property type="entry name" value="DIGUANYLATE CYCLASE DGCP"/>
    <property type="match status" value="1"/>
</dbReference>
<dbReference type="InterPro" id="IPR001905">
    <property type="entry name" value="Ammonium_transpt"/>
</dbReference>
<keyword evidence="3" id="KW-0813">Transport</keyword>
<feature type="domain" description="PAS" evidence="9">
    <location>
        <begin position="703"/>
        <end position="774"/>
    </location>
</feature>
<dbReference type="SUPFAM" id="SSF55073">
    <property type="entry name" value="Nucleotide cyclase"/>
    <property type="match status" value="1"/>
</dbReference>
<dbReference type="GO" id="GO:0008519">
    <property type="term" value="F:ammonium channel activity"/>
    <property type="evidence" value="ECO:0007669"/>
    <property type="project" value="InterPro"/>
</dbReference>
<dbReference type="PANTHER" id="PTHR44757:SF2">
    <property type="entry name" value="BIOFILM ARCHITECTURE MAINTENANCE PROTEIN MBAA"/>
    <property type="match status" value="1"/>
</dbReference>
<keyword evidence="6 8" id="KW-0472">Membrane</keyword>
<dbReference type="InterPro" id="IPR000014">
    <property type="entry name" value="PAS"/>
</dbReference>
<keyword evidence="5 8" id="KW-1133">Transmembrane helix</keyword>
<feature type="transmembrane region" description="Helical" evidence="8">
    <location>
        <begin position="88"/>
        <end position="109"/>
    </location>
</feature>
<dbReference type="Pfam" id="PF00990">
    <property type="entry name" value="GGDEF"/>
    <property type="match status" value="1"/>
</dbReference>
<evidence type="ECO:0000256" key="3">
    <source>
        <dbReference type="ARBA" id="ARBA00022448"/>
    </source>
</evidence>
<dbReference type="SUPFAM" id="SSF111352">
    <property type="entry name" value="Ammonium transporter"/>
    <property type="match status" value="1"/>
</dbReference>
<dbReference type="Pfam" id="PF13426">
    <property type="entry name" value="PAS_9"/>
    <property type="match status" value="1"/>
</dbReference>
<keyword evidence="14" id="KW-1185">Reference proteome</keyword>
<dbReference type="OrthoDB" id="7673416at2"/>
<dbReference type="InterPro" id="IPR024041">
    <property type="entry name" value="NH4_transpt_AmtB-like_dom"/>
</dbReference>
<keyword evidence="7" id="KW-0924">Ammonia transport</keyword>
<evidence type="ECO:0000313" key="14">
    <source>
        <dbReference type="Proteomes" id="UP000199581"/>
    </source>
</evidence>
<dbReference type="PROSITE" id="PS50883">
    <property type="entry name" value="EAL"/>
    <property type="match status" value="1"/>
</dbReference>
<dbReference type="InterPro" id="IPR029787">
    <property type="entry name" value="Nucleotide_cyclase"/>
</dbReference>
<comment type="similarity">
    <text evidence="2">Belongs to the ammonia transporter channel (TC 1.A.11.2) family.</text>
</comment>
<dbReference type="Gene3D" id="1.10.3430.10">
    <property type="entry name" value="Ammonium transporter AmtB like domains"/>
    <property type="match status" value="1"/>
</dbReference>
<dbReference type="FunFam" id="3.20.20.450:FF:000001">
    <property type="entry name" value="Cyclic di-GMP phosphodiesterase yahA"/>
    <property type="match status" value="1"/>
</dbReference>
<dbReference type="CDD" id="cd00130">
    <property type="entry name" value="PAS"/>
    <property type="match status" value="3"/>
</dbReference>
<dbReference type="NCBIfam" id="TIGR00229">
    <property type="entry name" value="sensory_box"/>
    <property type="match status" value="3"/>
</dbReference>
<feature type="transmembrane region" description="Helical" evidence="8">
    <location>
        <begin position="349"/>
        <end position="371"/>
    </location>
</feature>
<dbReference type="PROSITE" id="PS50887">
    <property type="entry name" value="GGDEF"/>
    <property type="match status" value="1"/>
</dbReference>
<proteinExistence type="inferred from homology"/>
<dbReference type="NCBIfam" id="TIGR00836">
    <property type="entry name" value="amt"/>
    <property type="match status" value="1"/>
</dbReference>
<dbReference type="SUPFAM" id="SSF55785">
    <property type="entry name" value="PYP-like sensor domain (PAS domain)"/>
    <property type="match status" value="3"/>
</dbReference>
<dbReference type="Gene3D" id="3.20.20.450">
    <property type="entry name" value="EAL domain"/>
    <property type="match status" value="1"/>
</dbReference>
<dbReference type="InterPro" id="IPR013655">
    <property type="entry name" value="PAS_fold_3"/>
</dbReference>
<evidence type="ECO:0000313" key="13">
    <source>
        <dbReference type="EMBL" id="SFM10189.1"/>
    </source>
</evidence>
<dbReference type="RefSeq" id="WP_092193869.1">
    <property type="nucleotide sequence ID" value="NZ_FOTO01000014.1"/>
</dbReference>
<feature type="domain" description="PAS" evidence="9">
    <location>
        <begin position="575"/>
        <end position="613"/>
    </location>
</feature>
<evidence type="ECO:0000256" key="7">
    <source>
        <dbReference type="ARBA" id="ARBA00023177"/>
    </source>
</evidence>
<evidence type="ECO:0000256" key="8">
    <source>
        <dbReference type="SAM" id="Phobius"/>
    </source>
</evidence>
<feature type="transmembrane region" description="Helical" evidence="8">
    <location>
        <begin position="284"/>
        <end position="304"/>
    </location>
</feature>
<evidence type="ECO:0000256" key="4">
    <source>
        <dbReference type="ARBA" id="ARBA00022692"/>
    </source>
</evidence>
<dbReference type="InterPro" id="IPR000160">
    <property type="entry name" value="GGDEF_dom"/>
</dbReference>
<dbReference type="CDD" id="cd01949">
    <property type="entry name" value="GGDEF"/>
    <property type="match status" value="1"/>
</dbReference>
<dbReference type="GO" id="GO:0006355">
    <property type="term" value="P:regulation of DNA-templated transcription"/>
    <property type="evidence" value="ECO:0007669"/>
    <property type="project" value="InterPro"/>
</dbReference>